<dbReference type="EMBL" id="JBGMDY010000009">
    <property type="protein sequence ID" value="KAL2322491.1"/>
    <property type="molecule type" value="Genomic_DNA"/>
</dbReference>
<protein>
    <submittedName>
        <fullName evidence="2">Uncharacterized protein</fullName>
    </submittedName>
</protein>
<organism evidence="2 3">
    <name type="scientific">Flemingia macrophylla</name>
    <dbReference type="NCBI Taxonomy" id="520843"/>
    <lineage>
        <taxon>Eukaryota</taxon>
        <taxon>Viridiplantae</taxon>
        <taxon>Streptophyta</taxon>
        <taxon>Embryophyta</taxon>
        <taxon>Tracheophyta</taxon>
        <taxon>Spermatophyta</taxon>
        <taxon>Magnoliopsida</taxon>
        <taxon>eudicotyledons</taxon>
        <taxon>Gunneridae</taxon>
        <taxon>Pentapetalae</taxon>
        <taxon>rosids</taxon>
        <taxon>fabids</taxon>
        <taxon>Fabales</taxon>
        <taxon>Fabaceae</taxon>
        <taxon>Papilionoideae</taxon>
        <taxon>50 kb inversion clade</taxon>
        <taxon>NPAAA clade</taxon>
        <taxon>indigoferoid/millettioid clade</taxon>
        <taxon>Phaseoleae</taxon>
        <taxon>Flemingia</taxon>
    </lineage>
</organism>
<dbReference type="Proteomes" id="UP001603857">
    <property type="component" value="Unassembled WGS sequence"/>
</dbReference>
<feature type="signal peptide" evidence="1">
    <location>
        <begin position="1"/>
        <end position="21"/>
    </location>
</feature>
<gene>
    <name evidence="2" type="ORF">Fmac_026870</name>
</gene>
<name>A0ABD1LGB0_9FABA</name>
<sequence>MKSASSILIVIFNAWKTLMQGSMPSSSICISSIWRYMDGCSVVFLHHQDPRLSVYSAERPSDLTTVANSNADCQLLYWKLLSRNIALIFSDNSASGGRASPPVTHSSFQLPPPSFSHALSLRYSLLCLCAFKDPGPHDNGRYSDRMLPEVEVKDFRKGAQPGLEGRNCIADEHYLPTFLQLVKYNVVYFMLARRPGGPSHQLSRGGGPGGAKSQSKRGAWAVTGILPLLRLCDLCKRRKPRE</sequence>
<comment type="caution">
    <text evidence="2">The sequence shown here is derived from an EMBL/GenBank/DDBJ whole genome shotgun (WGS) entry which is preliminary data.</text>
</comment>
<keyword evidence="1" id="KW-0732">Signal</keyword>
<accession>A0ABD1LGB0</accession>
<proteinExistence type="predicted"/>
<evidence type="ECO:0000313" key="2">
    <source>
        <dbReference type="EMBL" id="KAL2322491.1"/>
    </source>
</evidence>
<keyword evidence="3" id="KW-1185">Reference proteome</keyword>
<dbReference type="AlphaFoldDB" id="A0ABD1LGB0"/>
<evidence type="ECO:0000313" key="3">
    <source>
        <dbReference type="Proteomes" id="UP001603857"/>
    </source>
</evidence>
<feature type="chain" id="PRO_5044873222" evidence="1">
    <location>
        <begin position="22"/>
        <end position="242"/>
    </location>
</feature>
<reference evidence="2 3" key="1">
    <citation type="submission" date="2024-08" db="EMBL/GenBank/DDBJ databases">
        <title>Insights into the chromosomal genome structure of Flemingia macrophylla.</title>
        <authorList>
            <person name="Ding Y."/>
            <person name="Zhao Y."/>
            <person name="Bi W."/>
            <person name="Wu M."/>
            <person name="Zhao G."/>
            <person name="Gong Y."/>
            <person name="Li W."/>
            <person name="Zhang P."/>
        </authorList>
    </citation>
    <scope>NUCLEOTIDE SEQUENCE [LARGE SCALE GENOMIC DNA]</scope>
    <source>
        <strain evidence="2">DYQJB</strain>
        <tissue evidence="2">Leaf</tissue>
    </source>
</reference>
<evidence type="ECO:0000256" key="1">
    <source>
        <dbReference type="SAM" id="SignalP"/>
    </source>
</evidence>